<dbReference type="PANTHER" id="PTHR10151">
    <property type="entry name" value="ECTONUCLEOTIDE PYROPHOSPHATASE/PHOSPHODIESTERASE"/>
    <property type="match status" value="1"/>
</dbReference>
<name>A0A674JF72_9SAUR</name>
<keyword evidence="2" id="KW-1185">Reference proteome</keyword>
<dbReference type="InParanoid" id="A0A674JF72"/>
<protein>
    <recommendedName>
        <fullName evidence="3">Ectonucleotide pyrophosphatase/phosphodiesterase 7</fullName>
    </recommendedName>
</protein>
<evidence type="ECO:0000313" key="2">
    <source>
        <dbReference type="Proteomes" id="UP000472274"/>
    </source>
</evidence>
<dbReference type="Proteomes" id="UP000472274">
    <property type="component" value="Unplaced"/>
</dbReference>
<dbReference type="GeneTree" id="ENSGT00940000159339"/>
<organism evidence="1 2">
    <name type="scientific">Terrapene triunguis</name>
    <name type="common">Three-toed box turtle</name>
    <dbReference type="NCBI Taxonomy" id="2587831"/>
    <lineage>
        <taxon>Eukaryota</taxon>
        <taxon>Metazoa</taxon>
        <taxon>Chordata</taxon>
        <taxon>Craniata</taxon>
        <taxon>Vertebrata</taxon>
        <taxon>Euteleostomi</taxon>
        <taxon>Archelosauria</taxon>
        <taxon>Testudinata</taxon>
        <taxon>Testudines</taxon>
        <taxon>Cryptodira</taxon>
        <taxon>Durocryptodira</taxon>
        <taxon>Testudinoidea</taxon>
        <taxon>Emydidae</taxon>
        <taxon>Terrapene</taxon>
    </lineage>
</organism>
<dbReference type="PANTHER" id="PTHR10151:SF63">
    <property type="entry name" value="ECTONUCLEOTIDE PYROPHOSPHATASE_PHOSPHODIESTERASE FAMILY MEMBER 7"/>
    <property type="match status" value="1"/>
</dbReference>
<dbReference type="AlphaFoldDB" id="A0A674JF72"/>
<sequence>RRGCVLLLLEAAPPAAPIACAPLQDRGNRNKVLLVSFDGFRWNYDQDVETPNLDAMARDGVKARYMTPAFVTMTSPCHFTLVTGKERERRGWGISLALTNCSSAASYVNPPPTCARCANFLQYS</sequence>
<accession>A0A674JF72</accession>
<dbReference type="InterPro" id="IPR017850">
    <property type="entry name" value="Alkaline_phosphatase_core_sf"/>
</dbReference>
<dbReference type="Ensembl" id="ENSTMTT00000018647.1">
    <property type="protein sequence ID" value="ENSTMTP00000018004.1"/>
    <property type="gene ID" value="ENSTMTG00000013249.1"/>
</dbReference>
<dbReference type="Gene3D" id="3.40.720.10">
    <property type="entry name" value="Alkaline Phosphatase, subunit A"/>
    <property type="match status" value="1"/>
</dbReference>
<reference evidence="1" key="2">
    <citation type="submission" date="2025-09" db="UniProtKB">
        <authorList>
            <consortium name="Ensembl"/>
        </authorList>
    </citation>
    <scope>IDENTIFICATION</scope>
</reference>
<evidence type="ECO:0000313" key="1">
    <source>
        <dbReference type="Ensembl" id="ENSTMTP00000018004.1"/>
    </source>
</evidence>
<dbReference type="SUPFAM" id="SSF53649">
    <property type="entry name" value="Alkaline phosphatase-like"/>
    <property type="match status" value="1"/>
</dbReference>
<dbReference type="Pfam" id="PF01663">
    <property type="entry name" value="Phosphodiest"/>
    <property type="match status" value="1"/>
</dbReference>
<dbReference type="InterPro" id="IPR002591">
    <property type="entry name" value="Phosphodiest/P_Trfase"/>
</dbReference>
<proteinExistence type="predicted"/>
<evidence type="ECO:0008006" key="3">
    <source>
        <dbReference type="Google" id="ProtNLM"/>
    </source>
</evidence>
<reference evidence="1" key="1">
    <citation type="submission" date="2025-08" db="UniProtKB">
        <authorList>
            <consortium name="Ensembl"/>
        </authorList>
    </citation>
    <scope>IDENTIFICATION</scope>
</reference>